<protein>
    <submittedName>
        <fullName evidence="2">Uncharacterized protein</fullName>
    </submittedName>
</protein>
<keyword evidence="1" id="KW-0812">Transmembrane</keyword>
<keyword evidence="1" id="KW-1133">Transmembrane helix</keyword>
<evidence type="ECO:0000313" key="3">
    <source>
        <dbReference type="Proteomes" id="UP000572051"/>
    </source>
</evidence>
<keyword evidence="1" id="KW-0472">Membrane</keyword>
<dbReference type="Proteomes" id="UP000572051">
    <property type="component" value="Unassembled WGS sequence"/>
</dbReference>
<proteinExistence type="predicted"/>
<evidence type="ECO:0000313" key="2">
    <source>
        <dbReference type="EMBL" id="NYJ37087.1"/>
    </source>
</evidence>
<keyword evidence="3" id="KW-1185">Reference proteome</keyword>
<accession>A0A7Z0ERP7</accession>
<feature type="transmembrane region" description="Helical" evidence="1">
    <location>
        <begin position="84"/>
        <end position="104"/>
    </location>
</feature>
<reference evidence="2 3" key="1">
    <citation type="submission" date="2020-07" db="EMBL/GenBank/DDBJ databases">
        <title>Sequencing the genomes of 1000 actinobacteria strains.</title>
        <authorList>
            <person name="Klenk H.-P."/>
        </authorList>
    </citation>
    <scope>NUCLEOTIDE SEQUENCE [LARGE SCALE GENOMIC DNA]</scope>
    <source>
        <strain evidence="2 3">DSM 44442</strain>
    </source>
</reference>
<dbReference type="EMBL" id="JACCFS010000001">
    <property type="protein sequence ID" value="NYJ37087.1"/>
    <property type="molecule type" value="Genomic_DNA"/>
</dbReference>
<name>A0A7Z0ERP7_9ACTN</name>
<evidence type="ECO:0000256" key="1">
    <source>
        <dbReference type="SAM" id="Phobius"/>
    </source>
</evidence>
<comment type="caution">
    <text evidence="2">The sequence shown here is derived from an EMBL/GenBank/DDBJ whole genome shotgun (WGS) entry which is preliminary data.</text>
</comment>
<dbReference type="RefSeq" id="WP_179827488.1">
    <property type="nucleotide sequence ID" value="NZ_JACCFS010000001.1"/>
</dbReference>
<gene>
    <name evidence="2" type="ORF">HNR10_004968</name>
</gene>
<dbReference type="AlphaFoldDB" id="A0A7Z0ERP7"/>
<organism evidence="2 3">
    <name type="scientific">Nocardiopsis aegyptia</name>
    <dbReference type="NCBI Taxonomy" id="220378"/>
    <lineage>
        <taxon>Bacteria</taxon>
        <taxon>Bacillati</taxon>
        <taxon>Actinomycetota</taxon>
        <taxon>Actinomycetes</taxon>
        <taxon>Streptosporangiales</taxon>
        <taxon>Nocardiopsidaceae</taxon>
        <taxon>Nocardiopsis</taxon>
    </lineage>
</organism>
<feature type="transmembrane region" description="Helical" evidence="1">
    <location>
        <begin position="54"/>
        <end position="77"/>
    </location>
</feature>
<sequence length="130" mass="14042">MRNRTPRPPEPPMIRALRGCAATALFGFAVLLVLVSFGATTEMETFPGLRENRSWMVVLLLVLALAATALGLLLSGWRSFGGRAAVACLVVVMALRMWTLAPVLHCWSYDSVGRGDDGTYTCANRNGTAQ</sequence>